<reference evidence="2" key="1">
    <citation type="journal article" date="2019" name="Int. J. Syst. Evol. Microbiol.">
        <title>The Global Catalogue of Microorganisms (GCM) 10K type strain sequencing project: providing services to taxonomists for standard genome sequencing and annotation.</title>
        <authorList>
            <consortium name="The Broad Institute Genomics Platform"/>
            <consortium name="The Broad Institute Genome Sequencing Center for Infectious Disease"/>
            <person name="Wu L."/>
            <person name="Ma J."/>
        </authorList>
    </citation>
    <scope>NUCLEOTIDE SEQUENCE [LARGE SCALE GENOMIC DNA]</scope>
    <source>
        <strain evidence="2">JCM 12662</strain>
    </source>
</reference>
<comment type="caution">
    <text evidence="1">The sequence shown here is derived from an EMBL/GenBank/DDBJ whole genome shotgun (WGS) entry which is preliminary data.</text>
</comment>
<dbReference type="Proteomes" id="UP001501166">
    <property type="component" value="Unassembled WGS sequence"/>
</dbReference>
<gene>
    <name evidence="1" type="ORF">GCM10008932_22060</name>
</gene>
<evidence type="ECO:0000313" key="1">
    <source>
        <dbReference type="EMBL" id="GAA0370087.1"/>
    </source>
</evidence>
<dbReference type="SUPFAM" id="SSF51998">
    <property type="entry name" value="PFL-like glycyl radical enzymes"/>
    <property type="match status" value="1"/>
</dbReference>
<proteinExistence type="predicted"/>
<accession>A0ABP3HGW0</accession>
<dbReference type="RefSeq" id="WP_343756627.1">
    <property type="nucleotide sequence ID" value="NZ_BAAACW010000145.1"/>
</dbReference>
<dbReference type="EMBL" id="BAAACW010000145">
    <property type="protein sequence ID" value="GAA0370087.1"/>
    <property type="molecule type" value="Genomic_DNA"/>
</dbReference>
<sequence length="124" mass="14678">MVRRTAEIFLFDADDHESMFAKYGMNGIWTEEQLAQHKRIGELLEKENIKPQWFDTIENIGDRRDGLDHRRMSNNSIAFEKKPKREFLNLVFEMMQLEGEPGFFNMEEARRRRPNAEGVNPCGK</sequence>
<keyword evidence="2" id="KW-1185">Reference proteome</keyword>
<protein>
    <submittedName>
        <fullName evidence="1">Uncharacterized protein</fullName>
    </submittedName>
</protein>
<dbReference type="Gene3D" id="3.20.70.20">
    <property type="match status" value="1"/>
</dbReference>
<organism evidence="1 2">
    <name type="scientific">Alkalibacterium iburiense</name>
    <dbReference type="NCBI Taxonomy" id="290589"/>
    <lineage>
        <taxon>Bacteria</taxon>
        <taxon>Bacillati</taxon>
        <taxon>Bacillota</taxon>
        <taxon>Bacilli</taxon>
        <taxon>Lactobacillales</taxon>
        <taxon>Carnobacteriaceae</taxon>
        <taxon>Alkalibacterium</taxon>
    </lineage>
</organism>
<name>A0ABP3HGW0_9LACT</name>
<evidence type="ECO:0000313" key="2">
    <source>
        <dbReference type="Proteomes" id="UP001501166"/>
    </source>
</evidence>